<comment type="caution">
    <text evidence="4">The sequence shown here is derived from an EMBL/GenBank/DDBJ whole genome shotgun (WGS) entry which is preliminary data.</text>
</comment>
<feature type="region of interest" description="Disordered" evidence="2">
    <location>
        <begin position="291"/>
        <end position="513"/>
    </location>
</feature>
<feature type="compositionally biased region" description="Basic and acidic residues" evidence="2">
    <location>
        <begin position="311"/>
        <end position="320"/>
    </location>
</feature>
<feature type="compositionally biased region" description="Low complexity" evidence="2">
    <location>
        <begin position="1"/>
        <end position="21"/>
    </location>
</feature>
<feature type="coiled-coil region" evidence="1">
    <location>
        <begin position="752"/>
        <end position="779"/>
    </location>
</feature>
<feature type="region of interest" description="Disordered" evidence="2">
    <location>
        <begin position="1472"/>
        <end position="1531"/>
    </location>
</feature>
<dbReference type="OrthoDB" id="77577at2759"/>
<dbReference type="GO" id="GO:0034063">
    <property type="term" value="P:stress granule assembly"/>
    <property type="evidence" value="ECO:0007669"/>
    <property type="project" value="TreeGrafter"/>
</dbReference>
<accession>A0A9W6U2K5</accession>
<protein>
    <submittedName>
        <fullName evidence="4">Unnamed protein product</fullName>
    </submittedName>
</protein>
<dbReference type="InterPro" id="IPR025852">
    <property type="entry name" value="SM_dom_ATX"/>
</dbReference>
<evidence type="ECO:0000313" key="4">
    <source>
        <dbReference type="EMBL" id="GMF24203.1"/>
    </source>
</evidence>
<dbReference type="PANTHER" id="PTHR12854">
    <property type="entry name" value="ATAXIN 2-RELATED"/>
    <property type="match status" value="1"/>
</dbReference>
<sequence>MQTTTARPAAAAQAQARKAGGPKAGAKKKKPQDKPRSNGKEAGPAGPRPVAPPPVSGPWGNPKPATGSAPPPGFAPSPPKAGFSDAHQRLLRHRALFAFRFLVGKAVELQLAVSEERYAGVLDCVDPDDFSVVLKNAKRLSAGSDAKPFEDGSTVIFRRHQLAHLVADGTVNYTDGVFASAGVAAAGFRTDTEISGQKGEHLYGRELEAASSWLDPALDTGALEDSAPNGRRHGKNQGKAGWNQFEANEKLFGVVSTYDENIYTTKLDKTKISTEQSRAAERLAQEIERQSAAGNFHLQEERGQTVRGGKHANDLDEEARYSSVDRGASASGNAYVPPALRNAQRQSIGDKSQAKSAKTPPTSSPGSTTSPVPADAEVAPPVPEASTAPPAAPTAPKPLSFSEAVTGRSVSPAAPVTTAKAASKTPTDDKKGSPKKAATPAEVNNKDAKPAATKSKGASPKKKDAANGKEKKTGSKTEETNTESKSSTTTTTTTKQLKDEAPKAAPKKGLNPNAKEFKLNASAAEFTPSFAVPPAVKENVPSPYRGGSPGHMPYPHPGMGYPPPMQEEWMYDGGMAGEDGGEMGMPPYIQAGYGMPVAPNGVPMMYPPMMPQQNMRMMGGQRGGYGGYQQQGYNPRGYYSPPNGGYPAGGMPYPGAPGMPGGVGPQPPLPREPTPSSDASPGEPPADGTPAPPVPEAAPERRGSGVGGGFVNDSNRKQTVAVGVSSPNRVGYPENQLNGILSAGGESFAPGLDRMADRVHALERENEHFREELQHLRHYYSSNQQQHENDKLSVGKIVEDLQRLAQSFNTKLQADMGHQQREQQKAALLFAEVSRIGHRVEGLESELRGVIDDIHRKFEAQDQHAQFLASVSSKQQQVGSPGRTTELQRQLRDMQDAMVQLRSELDADRSSRWKNDAAVDAKLDAQLERINSKMTADKRDLARALDEQRQLVTGADFQRVTSHMREFSRVNDHLLALERWLHSEFGQIKRVFQALAGDVDARFQCVLVEIASGLKVWHAAQVRQEDAMGVRFHDMEEAVREVAIAVQRKLQTLEEVIPLEVQARQKNDDKLKKRVEGVVKALGHAIETSREEYLPQQSILAHRLHQLELNQKNASDEVSMQHHAMRETIQAFMEDSDAMLVRLAAAVEQERMKGFQSAVSRVPTSDTNEEVKAETARMREKLSVLQRWTEKHSRECSQLVQTAPVAAAVIAPAAAQSPFPREDTKQIKEELAALRSWADMHAQECRQHFQVVPAVEPATSIRTSPTEEMQAETTQLKEELVALQAWTAMHAQECRQFIDFLSWSMDDTRRDSAVMQCLDTIIDQIVEAQTREELNTLANGVNGALRQIAATPIPVKASIMPTTPTFYGGAGTHTTRSSVHLTNPRSSLLTQNSSRSLANEDATDMLDLSTTTYYASTDGDVRLNNVQTEQLGEDGECGGGQIDPQATNTTDFEAASASMQQLHINEEDEYSMDMTHDEEPKEGQPVSVYSSPASGSQGNWQDSVSMEHDRPASSASPKANAAEEEPLILDL</sequence>
<feature type="domain" description="LsmAD" evidence="3">
    <location>
        <begin position="252"/>
        <end position="327"/>
    </location>
</feature>
<dbReference type="PANTHER" id="PTHR12854:SF7">
    <property type="entry name" value="ATAXIN-2 HOMOLOG"/>
    <property type="match status" value="1"/>
</dbReference>
<dbReference type="Proteomes" id="UP001165083">
    <property type="component" value="Unassembled WGS sequence"/>
</dbReference>
<dbReference type="Pfam" id="PF06741">
    <property type="entry name" value="LsmAD"/>
    <property type="match status" value="1"/>
</dbReference>
<feature type="compositionally biased region" description="Polar residues" evidence="2">
    <location>
        <begin position="1487"/>
        <end position="1504"/>
    </location>
</feature>
<feature type="coiled-coil region" evidence="1">
    <location>
        <begin position="884"/>
        <end position="947"/>
    </location>
</feature>
<proteinExistence type="predicted"/>
<dbReference type="GO" id="GO:0003729">
    <property type="term" value="F:mRNA binding"/>
    <property type="evidence" value="ECO:0007669"/>
    <property type="project" value="TreeGrafter"/>
</dbReference>
<feature type="compositionally biased region" description="Low complexity" evidence="2">
    <location>
        <begin position="483"/>
        <end position="495"/>
    </location>
</feature>
<feature type="region of interest" description="Disordered" evidence="2">
    <location>
        <begin position="650"/>
        <end position="717"/>
    </location>
</feature>
<dbReference type="InterPro" id="IPR045117">
    <property type="entry name" value="ATXN2-like"/>
</dbReference>
<gene>
    <name evidence="4" type="ORF">Plil01_000987900</name>
</gene>
<evidence type="ECO:0000256" key="1">
    <source>
        <dbReference type="SAM" id="Coils"/>
    </source>
</evidence>
<evidence type="ECO:0000259" key="3">
    <source>
        <dbReference type="SMART" id="SM01272"/>
    </source>
</evidence>
<feature type="compositionally biased region" description="Pro residues" evidence="2">
    <location>
        <begin position="46"/>
        <end position="56"/>
    </location>
</feature>
<feature type="region of interest" description="Disordered" evidence="2">
    <location>
        <begin position="1"/>
        <end position="81"/>
    </location>
</feature>
<dbReference type="EMBL" id="BSXW01000507">
    <property type="protein sequence ID" value="GMF24203.1"/>
    <property type="molecule type" value="Genomic_DNA"/>
</dbReference>
<feature type="compositionally biased region" description="Polar residues" evidence="2">
    <location>
        <begin position="343"/>
        <end position="356"/>
    </location>
</feature>
<name>A0A9W6U2K5_9STRA</name>
<evidence type="ECO:0000313" key="5">
    <source>
        <dbReference type="Proteomes" id="UP001165083"/>
    </source>
</evidence>
<dbReference type="SMART" id="SM01272">
    <property type="entry name" value="LsmAD"/>
    <property type="match status" value="1"/>
</dbReference>
<evidence type="ECO:0000256" key="2">
    <source>
        <dbReference type="SAM" id="MobiDB-lite"/>
    </source>
</evidence>
<dbReference type="Pfam" id="PF14438">
    <property type="entry name" value="SM-ATX"/>
    <property type="match status" value="1"/>
</dbReference>
<feature type="compositionally biased region" description="Acidic residues" evidence="2">
    <location>
        <begin position="1522"/>
        <end position="1531"/>
    </location>
</feature>
<feature type="compositionally biased region" description="Low complexity" evidence="2">
    <location>
        <begin position="359"/>
        <end position="389"/>
    </location>
</feature>
<dbReference type="InterPro" id="IPR009604">
    <property type="entry name" value="LsmAD_domain"/>
</dbReference>
<keyword evidence="1" id="KW-0175">Coiled coil</keyword>
<dbReference type="GO" id="GO:0010494">
    <property type="term" value="C:cytoplasmic stress granule"/>
    <property type="evidence" value="ECO:0007669"/>
    <property type="project" value="TreeGrafter"/>
</dbReference>
<keyword evidence="5" id="KW-1185">Reference proteome</keyword>
<feature type="compositionally biased region" description="Basic and acidic residues" evidence="2">
    <location>
        <begin position="461"/>
        <end position="479"/>
    </location>
</feature>
<organism evidence="4 5">
    <name type="scientific">Phytophthora lilii</name>
    <dbReference type="NCBI Taxonomy" id="2077276"/>
    <lineage>
        <taxon>Eukaryota</taxon>
        <taxon>Sar</taxon>
        <taxon>Stramenopiles</taxon>
        <taxon>Oomycota</taxon>
        <taxon>Peronosporomycetes</taxon>
        <taxon>Peronosporales</taxon>
        <taxon>Peronosporaceae</taxon>
        <taxon>Phytophthora</taxon>
    </lineage>
</organism>
<feature type="compositionally biased region" description="Pro residues" evidence="2">
    <location>
        <begin position="69"/>
        <end position="79"/>
    </location>
</feature>
<reference evidence="4" key="1">
    <citation type="submission" date="2023-04" db="EMBL/GenBank/DDBJ databases">
        <title>Phytophthora lilii NBRC 32176.</title>
        <authorList>
            <person name="Ichikawa N."/>
            <person name="Sato H."/>
            <person name="Tonouchi N."/>
        </authorList>
    </citation>
    <scope>NUCLEOTIDE SEQUENCE</scope>
    <source>
        <strain evidence="4">NBRC 32176</strain>
    </source>
</reference>